<evidence type="ECO:0008006" key="4">
    <source>
        <dbReference type="Google" id="ProtNLM"/>
    </source>
</evidence>
<sequence length="472" mass="55133">MSQNQLNLKLSPKANSEFVKILNSIEDNNKLNNEINPNNYKYDFNQNLKNQFDPYIYPDNLYTYLHLMDYSSIENSCLEENLYNEMLQLRLTRQVIVSQCVFYFMKYLENLKAKYHTKDDEFQQKLKGLKIGIIGGGIIGRLILNSLLTLTEKIPISNIHLSTRRPEQLSKYEQMGANIYFDNEADYSKIQEISINLKEKYDIKKDEVADMEKKDDHDHLTNQLSNQIFQNPEQIYHTLKVMGNIFQEPKPQLTQEQKLQILQQLQKQQAQNSKKSKKKTQLMDQGLKSSGNMQNSRNLDNSKVNFSPENLALAQSIQLNLNNLNNNDDLKNQNQPFKPFQYEDLQQNIKLAVLGKQFQELDLENFFKFYSNKEKNQTNQISLCHSQQKSQQLDNSGINKNGININIKNQLGNIPSINVIQEHEQENNNESIINKSVDEKKLEQNVTSNVSLDNSQKFEDQIMQEEIKKIQM</sequence>
<evidence type="ECO:0000256" key="1">
    <source>
        <dbReference type="SAM" id="MobiDB-lite"/>
    </source>
</evidence>
<name>A0A0V0QLG0_PSEPJ</name>
<evidence type="ECO:0000313" key="3">
    <source>
        <dbReference type="Proteomes" id="UP000054937"/>
    </source>
</evidence>
<dbReference type="SUPFAM" id="SSF51735">
    <property type="entry name" value="NAD(P)-binding Rossmann-fold domains"/>
    <property type="match status" value="1"/>
</dbReference>
<evidence type="ECO:0000313" key="2">
    <source>
        <dbReference type="EMBL" id="KRX03086.1"/>
    </source>
</evidence>
<dbReference type="AlphaFoldDB" id="A0A0V0QLG0"/>
<dbReference type="InParanoid" id="A0A0V0QLG0"/>
<proteinExistence type="predicted"/>
<dbReference type="OrthoDB" id="195672at2759"/>
<dbReference type="InterPro" id="IPR036291">
    <property type="entry name" value="NAD(P)-bd_dom_sf"/>
</dbReference>
<protein>
    <recommendedName>
        <fullName evidence="4">Pyrroline-5-carboxylate reductase catalytic N-terminal domain-containing protein</fullName>
    </recommendedName>
</protein>
<dbReference type="Gene3D" id="3.40.50.720">
    <property type="entry name" value="NAD(P)-binding Rossmann-like Domain"/>
    <property type="match status" value="1"/>
</dbReference>
<gene>
    <name evidence="2" type="ORF">PPERSA_10167</name>
</gene>
<feature type="region of interest" description="Disordered" evidence="1">
    <location>
        <begin position="267"/>
        <end position="304"/>
    </location>
</feature>
<keyword evidence="3" id="KW-1185">Reference proteome</keyword>
<accession>A0A0V0QLG0</accession>
<organism evidence="2 3">
    <name type="scientific">Pseudocohnilembus persalinus</name>
    <name type="common">Ciliate</name>
    <dbReference type="NCBI Taxonomy" id="266149"/>
    <lineage>
        <taxon>Eukaryota</taxon>
        <taxon>Sar</taxon>
        <taxon>Alveolata</taxon>
        <taxon>Ciliophora</taxon>
        <taxon>Intramacronucleata</taxon>
        <taxon>Oligohymenophorea</taxon>
        <taxon>Scuticociliatia</taxon>
        <taxon>Philasterida</taxon>
        <taxon>Pseudocohnilembidae</taxon>
        <taxon>Pseudocohnilembus</taxon>
    </lineage>
</organism>
<dbReference type="Proteomes" id="UP000054937">
    <property type="component" value="Unassembled WGS sequence"/>
</dbReference>
<dbReference type="EMBL" id="LDAU01000144">
    <property type="protein sequence ID" value="KRX03086.1"/>
    <property type="molecule type" value="Genomic_DNA"/>
</dbReference>
<feature type="compositionally biased region" description="Polar residues" evidence="1">
    <location>
        <begin position="287"/>
        <end position="304"/>
    </location>
</feature>
<reference evidence="2 3" key="1">
    <citation type="journal article" date="2015" name="Sci. Rep.">
        <title>Genome of the facultative scuticociliatosis pathogen Pseudocohnilembus persalinus provides insight into its virulence through horizontal gene transfer.</title>
        <authorList>
            <person name="Xiong J."/>
            <person name="Wang G."/>
            <person name="Cheng J."/>
            <person name="Tian M."/>
            <person name="Pan X."/>
            <person name="Warren A."/>
            <person name="Jiang C."/>
            <person name="Yuan D."/>
            <person name="Miao W."/>
        </authorList>
    </citation>
    <scope>NUCLEOTIDE SEQUENCE [LARGE SCALE GENOMIC DNA]</scope>
    <source>
        <strain evidence="2">36N120E</strain>
    </source>
</reference>
<comment type="caution">
    <text evidence="2">The sequence shown here is derived from an EMBL/GenBank/DDBJ whole genome shotgun (WGS) entry which is preliminary data.</text>
</comment>